<dbReference type="EMBL" id="JABCQN010000008">
    <property type="protein sequence ID" value="MBF0871784.1"/>
    <property type="molecule type" value="Genomic_DNA"/>
</dbReference>
<organism evidence="1 2">
    <name type="scientific">Gluconobacter japonicus</name>
    <dbReference type="NCBI Taxonomy" id="376620"/>
    <lineage>
        <taxon>Bacteria</taxon>
        <taxon>Pseudomonadati</taxon>
        <taxon>Pseudomonadota</taxon>
        <taxon>Alphaproteobacteria</taxon>
        <taxon>Acetobacterales</taxon>
        <taxon>Acetobacteraceae</taxon>
        <taxon>Gluconobacter</taxon>
    </lineage>
</organism>
<reference evidence="1" key="2">
    <citation type="submission" date="2020-11" db="EMBL/GenBank/DDBJ databases">
        <title>Description of novel Gluconobacter species.</title>
        <authorList>
            <person name="Cleenwerck I."/>
            <person name="Cnockaert M."/>
            <person name="Borremans W."/>
            <person name="Wieme A.D."/>
            <person name="De Vuyst L."/>
            <person name="Vandamme P."/>
        </authorList>
    </citation>
    <scope>NUCLEOTIDE SEQUENCE</scope>
    <source>
        <strain evidence="1">R71697</strain>
    </source>
</reference>
<evidence type="ECO:0000313" key="2">
    <source>
        <dbReference type="Proteomes" id="UP000661006"/>
    </source>
</evidence>
<proteinExistence type="predicted"/>
<gene>
    <name evidence="1" type="ORF">HKD32_13140</name>
</gene>
<comment type="caution">
    <text evidence="1">The sequence shown here is derived from an EMBL/GenBank/DDBJ whole genome shotgun (WGS) entry which is preliminary data.</text>
</comment>
<dbReference type="RefSeq" id="WP_194258189.1">
    <property type="nucleotide sequence ID" value="NZ_JABCQN010000008.1"/>
</dbReference>
<reference evidence="1" key="1">
    <citation type="submission" date="2020-04" db="EMBL/GenBank/DDBJ databases">
        <authorList>
            <person name="Sombolestani A."/>
        </authorList>
    </citation>
    <scope>NUCLEOTIDE SEQUENCE</scope>
    <source>
        <strain evidence="1">R71697</strain>
    </source>
</reference>
<dbReference type="Proteomes" id="UP000661006">
    <property type="component" value="Unassembled WGS sequence"/>
</dbReference>
<evidence type="ECO:0000313" key="1">
    <source>
        <dbReference type="EMBL" id="MBF0871784.1"/>
    </source>
</evidence>
<name>A0A9Q2IUW9_GLUJA</name>
<dbReference type="AlphaFoldDB" id="A0A9Q2IUW9"/>
<sequence>MGAYRIASTQKIIASNKYNLDLFDRRYSAFIEYESVLLTINTLGSPAHAKASAYDKIIESAKKCEFLFPKIEKLGFLRTRNLGSLTQLIESHKRFVFFEKESQKTMGELIGAKNNLQAKKIRLSTGKYEDEDELRSLIRKQINLIKTLEFNNKNTNKCFIEFQESTYLLSKKSAEYMKKFLQVPQSPY</sequence>
<accession>A0A9Q2IUW9</accession>
<dbReference type="GeneID" id="81475645"/>
<protein>
    <submittedName>
        <fullName evidence="1">Uncharacterized protein</fullName>
    </submittedName>
</protein>